<dbReference type="GO" id="GO:0004777">
    <property type="term" value="F:succinate-semialdehyde dehydrogenase (NAD+) activity"/>
    <property type="evidence" value="ECO:0007669"/>
    <property type="project" value="UniProtKB-EC"/>
</dbReference>
<evidence type="ECO:0000256" key="3">
    <source>
        <dbReference type="ARBA" id="ARBA00013051"/>
    </source>
</evidence>
<dbReference type="InterPro" id="IPR016162">
    <property type="entry name" value="Ald_DH_N"/>
</dbReference>
<proteinExistence type="inferred from homology"/>
<dbReference type="VEuPathDB" id="VectorBase:GPAI045048"/>
<sequence>MKEKPLIQVTLVSESNVSEVTCSFIATRRYADVIRANQSRFRLHFQLQNNLSFWKSYINGEWVEANDGERYEIKNPADGEIVRCVPNMKIEDCQKAIEAAKCAFHSKEWSSLFAKQRSQLLKRWYDLLIENVDEIAEVITAESGKPITEAKREVLYGSSFIEWFGEEARRIRGEIVPSPNNDREILVIKQPLGVAGLITPWNFPLGMITRKAGAALAAGCTLVVKPSSFTPLTCLAVTRLAEEAGFPKGVINVVTTKSARSVVEYMCNSPDIQIISFTGSTRIGKIIYGLCSKTMKRISLELGGNAPLIVFDSADLKNAVENAIAAKFRNCGQACTAANRIFVQEGIYKQFVDKFKTHVEDLSVGYGHCEDTQMGPLINEDLLNKMNEFVKDAREKNACILTGGEGLPHIGKLFFAPTIITEVPREAKVYAEEIFGPIAPIIKFKTEEEVLQKANETSLGLAGYFFSENLQQVFRVAKRLEVGMVGINEGIISTAFKAPFGGVKESGIGREAGHQGVDEYVDIKYRQRTMSSLLLSKAFINGKWVDAADCDMFEVCNPANGKLIGCVPNMKVEDCRDAIVAAKCAFSSKEWSCLVAKQRADLLKCWAILMKQNVDDIADIITAESGKPINEAKHEILYGSSLLEWFAEEARRVCGEIIPSPKKDRELLVIKQPLGVAGLITPWNFPLSMITQKAGAALAAGCTLVIKPSLFTPLTCLAVAKLSEEAGFPRGVINVVTSNNARCIGEYMCKSRDIQIISFTGSTNIGKLIHRLCADDLKRVSLELGGNAPFIVFDSADLKKATESALLAKFRNCGQTCIAANRFFVQDGIYDRFVACFKQQVEDLVIGFGCSEETQIGPLINEDQLTTISELVEDARKKNACILTGGCDVPCLGKLFYAPTIITKVPPEAKIYCEEIFGPIAPIIKFKTEEEAIRKANDTKSGLAAYFFTENLQQAFRVAKRLEVGVIGLNEGLISTAEAPFGGIKDSGIGHEVGRINEYINIKYICLGNLKVPVVYNGRKENQLSH</sequence>
<reference evidence="10" key="2">
    <citation type="submission" date="2020-05" db="UniProtKB">
        <authorList>
            <consortium name="EnsemblMetazoa"/>
        </authorList>
    </citation>
    <scope>IDENTIFICATION</scope>
    <source>
        <strain evidence="10">IAEA</strain>
    </source>
</reference>
<dbReference type="PROSITE" id="PS00687">
    <property type="entry name" value="ALDEHYDE_DEHYDR_GLU"/>
    <property type="match status" value="2"/>
</dbReference>
<accession>A0A1B0AGK4</accession>
<dbReference type="Pfam" id="PF00171">
    <property type="entry name" value="Aldedh"/>
    <property type="match status" value="2"/>
</dbReference>
<keyword evidence="11" id="KW-1185">Reference proteome</keyword>
<dbReference type="Gene3D" id="3.40.309.10">
    <property type="entry name" value="Aldehyde Dehydrogenase, Chain A, domain 2"/>
    <property type="match status" value="2"/>
</dbReference>
<evidence type="ECO:0000256" key="5">
    <source>
        <dbReference type="ARBA" id="ARBA00023002"/>
    </source>
</evidence>
<dbReference type="GO" id="GO:0009450">
    <property type="term" value="P:gamma-aminobutyric acid catabolic process"/>
    <property type="evidence" value="ECO:0007669"/>
    <property type="project" value="TreeGrafter"/>
</dbReference>
<dbReference type="CDD" id="cd07103">
    <property type="entry name" value="ALDH_F5_SSADH_GabD"/>
    <property type="match status" value="2"/>
</dbReference>
<feature type="active site" evidence="7">
    <location>
        <position position="783"/>
    </location>
</feature>
<dbReference type="InterPro" id="IPR016163">
    <property type="entry name" value="Ald_DH_C"/>
</dbReference>
<dbReference type="FunFam" id="3.40.605.10:FF:000005">
    <property type="entry name" value="Succinate-semialdehyde dehydrogenase I"/>
    <property type="match status" value="2"/>
</dbReference>
<evidence type="ECO:0000256" key="6">
    <source>
        <dbReference type="ARBA" id="ARBA00030806"/>
    </source>
</evidence>
<dbReference type="Gene3D" id="3.40.605.10">
    <property type="entry name" value="Aldehyde Dehydrogenase, Chain A, domain 1"/>
    <property type="match status" value="2"/>
</dbReference>
<dbReference type="InterPro" id="IPR050740">
    <property type="entry name" value="Aldehyde_DH_Superfamily"/>
</dbReference>
<organism evidence="10 11">
    <name type="scientific">Glossina pallidipes</name>
    <name type="common">Tsetse fly</name>
    <dbReference type="NCBI Taxonomy" id="7398"/>
    <lineage>
        <taxon>Eukaryota</taxon>
        <taxon>Metazoa</taxon>
        <taxon>Ecdysozoa</taxon>
        <taxon>Arthropoda</taxon>
        <taxon>Hexapoda</taxon>
        <taxon>Insecta</taxon>
        <taxon>Pterygota</taxon>
        <taxon>Neoptera</taxon>
        <taxon>Endopterygota</taxon>
        <taxon>Diptera</taxon>
        <taxon>Brachycera</taxon>
        <taxon>Muscomorpha</taxon>
        <taxon>Hippoboscoidea</taxon>
        <taxon>Glossinidae</taxon>
        <taxon>Glossina</taxon>
    </lineage>
</organism>
<dbReference type="AlphaFoldDB" id="A0A1B0AGK4"/>
<evidence type="ECO:0000256" key="7">
    <source>
        <dbReference type="PROSITE-ProRule" id="PRU10007"/>
    </source>
</evidence>
<feature type="domain" description="Aldehyde dehydrogenase" evidence="9">
    <location>
        <begin position="62"/>
        <end position="524"/>
    </location>
</feature>
<evidence type="ECO:0000256" key="2">
    <source>
        <dbReference type="ARBA" id="ARBA00009986"/>
    </source>
</evidence>
<dbReference type="EC" id="1.2.1.24" evidence="3"/>
<dbReference type="PANTHER" id="PTHR43353">
    <property type="entry name" value="SUCCINATE-SEMIALDEHYDE DEHYDROGENASE, MITOCHONDRIAL"/>
    <property type="match status" value="1"/>
</dbReference>
<dbReference type="InterPro" id="IPR029510">
    <property type="entry name" value="Ald_DH_CS_GLU"/>
</dbReference>
<feature type="domain" description="Aldehyde dehydrogenase" evidence="9">
    <location>
        <begin position="544"/>
        <end position="1004"/>
    </location>
</feature>
<protein>
    <recommendedName>
        <fullName evidence="4">Succinate-semialdehyde dehydrogenase, mitochondrial</fullName>
        <ecNumber evidence="3">1.2.1.24</ecNumber>
    </recommendedName>
    <alternativeName>
        <fullName evidence="6">NAD(+)-dependent succinic semialdehyde dehydrogenase</fullName>
    </alternativeName>
</protein>
<dbReference type="GO" id="GO:0005739">
    <property type="term" value="C:mitochondrion"/>
    <property type="evidence" value="ECO:0007669"/>
    <property type="project" value="TreeGrafter"/>
</dbReference>
<name>A0A1B0AGK4_GLOPL</name>
<feature type="active site" evidence="7">
    <location>
        <position position="301"/>
    </location>
</feature>
<keyword evidence="5 8" id="KW-0560">Oxidoreductase</keyword>
<evidence type="ECO:0000259" key="9">
    <source>
        <dbReference type="Pfam" id="PF00171"/>
    </source>
</evidence>
<dbReference type="InterPro" id="IPR016161">
    <property type="entry name" value="Ald_DH/histidinol_DH"/>
</dbReference>
<dbReference type="PANTHER" id="PTHR43353:SF5">
    <property type="entry name" value="SUCCINATE-SEMIALDEHYDE DEHYDROGENASE, MITOCHONDRIAL"/>
    <property type="match status" value="1"/>
</dbReference>
<dbReference type="Proteomes" id="UP000092445">
    <property type="component" value="Unassembled WGS sequence"/>
</dbReference>
<dbReference type="PROSITE" id="PS00070">
    <property type="entry name" value="ALDEHYDE_DEHYDR_CYS"/>
    <property type="match status" value="2"/>
</dbReference>
<dbReference type="STRING" id="7398.A0A1B0AGK4"/>
<dbReference type="EnsemblMetazoa" id="GPAI045048-RA">
    <property type="protein sequence ID" value="GPAI045048-PA"/>
    <property type="gene ID" value="GPAI045048"/>
</dbReference>
<dbReference type="FunFam" id="3.40.309.10:FF:000004">
    <property type="entry name" value="Succinate-semialdehyde dehydrogenase I"/>
    <property type="match status" value="2"/>
</dbReference>
<dbReference type="InterPro" id="IPR015590">
    <property type="entry name" value="Aldehyde_DH_dom"/>
</dbReference>
<dbReference type="SUPFAM" id="SSF53720">
    <property type="entry name" value="ALDH-like"/>
    <property type="match status" value="2"/>
</dbReference>
<comment type="pathway">
    <text evidence="1">Amino-acid degradation; 4-aminobutanoate degradation.</text>
</comment>
<reference evidence="11" key="1">
    <citation type="submission" date="2014-03" db="EMBL/GenBank/DDBJ databases">
        <authorList>
            <person name="Aksoy S."/>
            <person name="Warren W."/>
            <person name="Wilson R.K."/>
        </authorList>
    </citation>
    <scope>NUCLEOTIDE SEQUENCE [LARGE SCALE GENOMIC DNA]</scope>
    <source>
        <strain evidence="11">IAEA</strain>
    </source>
</reference>
<evidence type="ECO:0000256" key="8">
    <source>
        <dbReference type="RuleBase" id="RU003345"/>
    </source>
</evidence>
<evidence type="ECO:0000313" key="11">
    <source>
        <dbReference type="Proteomes" id="UP000092445"/>
    </source>
</evidence>
<evidence type="ECO:0000256" key="4">
    <source>
        <dbReference type="ARBA" id="ARBA00019842"/>
    </source>
</evidence>
<dbReference type="InterPro" id="IPR016160">
    <property type="entry name" value="Ald_DH_CS_CYS"/>
</dbReference>
<evidence type="ECO:0000256" key="1">
    <source>
        <dbReference type="ARBA" id="ARBA00005176"/>
    </source>
</evidence>
<comment type="similarity">
    <text evidence="2 8">Belongs to the aldehyde dehydrogenase family.</text>
</comment>
<evidence type="ECO:0000313" key="10">
    <source>
        <dbReference type="EnsemblMetazoa" id="GPAI045048-PA"/>
    </source>
</evidence>